<dbReference type="PRINTS" id="PR00081">
    <property type="entry name" value="GDHRDH"/>
</dbReference>
<proteinExistence type="inferred from homology"/>
<comment type="caution">
    <text evidence="5">The sequence shown here is derived from an EMBL/GenBank/DDBJ whole genome shotgun (WGS) entry which is preliminary data.</text>
</comment>
<sequence length="251" mass="26122">MKLENSIALITGAASGLGHATAHRLAAAGAKVIGIDLPVAVEQAPQTDPRIRLLAADVRDEDAVKSAVSAAADWGPLRVVVNCAGVGDPARVVSKTGPLELQRFQRVIDINLVGSFNVTRLAGAAMVATNPVDGERGVIINTASVAAYDGQIGQASYAASKGAIASMTLPLARDLSSQLIRVMGIAPGMFDTPILQGLSEPARESIASQVPHPRRLGDPHEFAALVEHIVVNPMLNGETIRLDGAIRMAPR</sequence>
<gene>
    <name evidence="5" type="ORF">MFORT_18373</name>
</gene>
<accession>K0UYN1</accession>
<name>K0UYN1_MYCFO</name>
<dbReference type="SMART" id="SM00822">
    <property type="entry name" value="PKS_KR"/>
    <property type="match status" value="1"/>
</dbReference>
<keyword evidence="2" id="KW-0560">Oxidoreductase</keyword>
<evidence type="ECO:0000313" key="5">
    <source>
        <dbReference type="EMBL" id="EJZ11861.1"/>
    </source>
</evidence>
<organism evidence="5 6">
    <name type="scientific">Mycolicibacterium fortuitum subsp. fortuitum DSM 46621 = ATCC 6841 = JCM 6387</name>
    <dbReference type="NCBI Taxonomy" id="1214102"/>
    <lineage>
        <taxon>Bacteria</taxon>
        <taxon>Bacillati</taxon>
        <taxon>Actinomycetota</taxon>
        <taxon>Actinomycetes</taxon>
        <taxon>Mycobacteriales</taxon>
        <taxon>Mycobacteriaceae</taxon>
        <taxon>Mycolicibacterium</taxon>
    </lineage>
</organism>
<evidence type="ECO:0000313" key="6">
    <source>
        <dbReference type="Proteomes" id="UP000006043"/>
    </source>
</evidence>
<protein>
    <submittedName>
        <fullName evidence="5">3-hydroxyacyl-CoA dehydrogenase</fullName>
    </submittedName>
</protein>
<reference evidence="5 6" key="1">
    <citation type="journal article" date="2012" name="J. Bacteriol.">
        <title>Complete Genome Sequence of Mycobacterium fortuitum subsp. fortuitum Type Strain DSM46621.</title>
        <authorList>
            <person name="Ho Y.S."/>
            <person name="Adroub S.A."/>
            <person name="Aleisa F."/>
            <person name="Mahmood H."/>
            <person name="Othoum G."/>
            <person name="Rashid F."/>
            <person name="Zaher M."/>
            <person name="Ali S."/>
            <person name="Bitter W."/>
            <person name="Pain A."/>
            <person name="Abdallah A.M."/>
        </authorList>
    </citation>
    <scope>NUCLEOTIDE SEQUENCE [LARGE SCALE GENOMIC DNA]</scope>
    <source>
        <strain evidence="6">DSM46621</strain>
    </source>
</reference>
<dbReference type="InterPro" id="IPR020904">
    <property type="entry name" value="Sc_DH/Rdtase_CS"/>
</dbReference>
<dbReference type="PRINTS" id="PR00080">
    <property type="entry name" value="SDRFAMILY"/>
</dbReference>
<dbReference type="RefSeq" id="WP_003881672.1">
    <property type="nucleotide sequence ID" value="NZ_JH814726.1"/>
</dbReference>
<evidence type="ECO:0000256" key="3">
    <source>
        <dbReference type="RuleBase" id="RU000363"/>
    </source>
</evidence>
<dbReference type="AlphaFoldDB" id="K0UYN1"/>
<dbReference type="SUPFAM" id="SSF51735">
    <property type="entry name" value="NAD(P)-binding Rossmann-fold domains"/>
    <property type="match status" value="1"/>
</dbReference>
<comment type="similarity">
    <text evidence="1 3">Belongs to the short-chain dehydrogenases/reductases (SDR) family.</text>
</comment>
<dbReference type="HOGENOM" id="CLU_010194_42_0_11"/>
<evidence type="ECO:0000256" key="2">
    <source>
        <dbReference type="ARBA" id="ARBA00023002"/>
    </source>
</evidence>
<dbReference type="Gene3D" id="3.40.50.720">
    <property type="entry name" value="NAD(P)-binding Rossmann-like Domain"/>
    <property type="match status" value="1"/>
</dbReference>
<dbReference type="InterPro" id="IPR036291">
    <property type="entry name" value="NAD(P)-bd_dom_sf"/>
</dbReference>
<dbReference type="PATRIC" id="fig|1214102.3.peg.3647"/>
<dbReference type="PROSITE" id="PS00061">
    <property type="entry name" value="ADH_SHORT"/>
    <property type="match status" value="1"/>
</dbReference>
<dbReference type="PANTHER" id="PTHR43658">
    <property type="entry name" value="SHORT-CHAIN DEHYDROGENASE/REDUCTASE"/>
    <property type="match status" value="1"/>
</dbReference>
<dbReference type="InterPro" id="IPR002347">
    <property type="entry name" value="SDR_fam"/>
</dbReference>
<dbReference type="GO" id="GO:0016491">
    <property type="term" value="F:oxidoreductase activity"/>
    <property type="evidence" value="ECO:0007669"/>
    <property type="project" value="UniProtKB-KW"/>
</dbReference>
<evidence type="ECO:0000259" key="4">
    <source>
        <dbReference type="SMART" id="SM00822"/>
    </source>
</evidence>
<dbReference type="Pfam" id="PF00106">
    <property type="entry name" value="adh_short"/>
    <property type="match status" value="1"/>
</dbReference>
<dbReference type="InterPro" id="IPR057326">
    <property type="entry name" value="KR_dom"/>
</dbReference>
<dbReference type="EMBL" id="ALQB01000078">
    <property type="protein sequence ID" value="EJZ11861.1"/>
    <property type="molecule type" value="Genomic_DNA"/>
</dbReference>
<dbReference type="PANTHER" id="PTHR43658:SF8">
    <property type="entry name" value="17-BETA-HYDROXYSTEROID DEHYDROGENASE 14-RELATED"/>
    <property type="match status" value="1"/>
</dbReference>
<evidence type="ECO:0000256" key="1">
    <source>
        <dbReference type="ARBA" id="ARBA00006484"/>
    </source>
</evidence>
<feature type="domain" description="Ketoreductase" evidence="4">
    <location>
        <begin position="6"/>
        <end position="192"/>
    </location>
</feature>
<dbReference type="Proteomes" id="UP000006043">
    <property type="component" value="Unassembled WGS sequence"/>
</dbReference>
<dbReference type="GeneID" id="93410839"/>